<reference evidence="1 2" key="1">
    <citation type="submission" date="2020-09" db="EMBL/GenBank/DDBJ databases">
        <title>De no assembly of potato wild relative species, Solanum commersonii.</title>
        <authorList>
            <person name="Cho K."/>
        </authorList>
    </citation>
    <scope>NUCLEOTIDE SEQUENCE [LARGE SCALE GENOMIC DNA]</scope>
    <source>
        <strain evidence="1">LZ3.2</strain>
        <tissue evidence="1">Leaf</tissue>
    </source>
</reference>
<evidence type="ECO:0000313" key="1">
    <source>
        <dbReference type="EMBL" id="KAG5581055.1"/>
    </source>
</evidence>
<organism evidence="1 2">
    <name type="scientific">Solanum commersonii</name>
    <name type="common">Commerson's wild potato</name>
    <name type="synonym">Commerson's nightshade</name>
    <dbReference type="NCBI Taxonomy" id="4109"/>
    <lineage>
        <taxon>Eukaryota</taxon>
        <taxon>Viridiplantae</taxon>
        <taxon>Streptophyta</taxon>
        <taxon>Embryophyta</taxon>
        <taxon>Tracheophyta</taxon>
        <taxon>Spermatophyta</taxon>
        <taxon>Magnoliopsida</taxon>
        <taxon>eudicotyledons</taxon>
        <taxon>Gunneridae</taxon>
        <taxon>Pentapetalae</taxon>
        <taxon>asterids</taxon>
        <taxon>lamiids</taxon>
        <taxon>Solanales</taxon>
        <taxon>Solanaceae</taxon>
        <taxon>Solanoideae</taxon>
        <taxon>Solaneae</taxon>
        <taxon>Solanum</taxon>
    </lineage>
</organism>
<protein>
    <submittedName>
        <fullName evidence="1">Uncharacterized protein</fullName>
    </submittedName>
</protein>
<dbReference type="AlphaFoldDB" id="A0A9J5X066"/>
<evidence type="ECO:0000313" key="2">
    <source>
        <dbReference type="Proteomes" id="UP000824120"/>
    </source>
</evidence>
<dbReference type="OrthoDB" id="1305822at2759"/>
<dbReference type="PANTHER" id="PTHR46238:SF8">
    <property type="entry name" value="ENDONUCLEASE_EXONUCLEASE_PHOSPHATASE DOMAIN-CONTAINING PROTEIN"/>
    <property type="match status" value="1"/>
</dbReference>
<dbReference type="PANTHER" id="PTHR46238">
    <property type="entry name" value="REVERSE TRANSCRIPTASE DOMAIN-CONTAINING PROTEIN"/>
    <property type="match status" value="1"/>
</dbReference>
<comment type="caution">
    <text evidence="1">The sequence shown here is derived from an EMBL/GenBank/DDBJ whole genome shotgun (WGS) entry which is preliminary data.</text>
</comment>
<sequence>MESKGFKLSKTKIEYLECKFSDMTHETDVDVRIDTQVIPNRGSYKYLRINIQGNGEIDEDCTHCIEAAWMKWRLEPVLCVIKSVPPRLGGEIYRVWLDPLLLYGVECCPVKNSHVQKQAKAMTPVEDKMQEVRLRWFGHVKR</sequence>
<accession>A0A9J5X066</accession>
<keyword evidence="2" id="KW-1185">Reference proteome</keyword>
<name>A0A9J5X066_SOLCO</name>
<dbReference type="Proteomes" id="UP000824120">
    <property type="component" value="Chromosome 10"/>
</dbReference>
<gene>
    <name evidence="1" type="ORF">H5410_051682</name>
</gene>
<proteinExistence type="predicted"/>
<dbReference type="EMBL" id="JACXVP010000010">
    <property type="protein sequence ID" value="KAG5581055.1"/>
    <property type="molecule type" value="Genomic_DNA"/>
</dbReference>